<feature type="repeat" description="WD" evidence="18">
    <location>
        <begin position="514"/>
        <end position="555"/>
    </location>
</feature>
<evidence type="ECO:0000313" key="22">
    <source>
        <dbReference type="Proteomes" id="UP000694546"/>
    </source>
</evidence>
<dbReference type="AlphaFoldDB" id="A0A8C5BK57"/>
<dbReference type="GO" id="GO:0016607">
    <property type="term" value="C:nuclear speck"/>
    <property type="evidence" value="ECO:0007669"/>
    <property type="project" value="UniProtKB-SubCell"/>
</dbReference>
<evidence type="ECO:0000256" key="18">
    <source>
        <dbReference type="PROSITE-ProRule" id="PRU00221"/>
    </source>
</evidence>
<keyword evidence="8" id="KW-0539">Nucleus</keyword>
<dbReference type="CDD" id="cd00200">
    <property type="entry name" value="WD40"/>
    <property type="match status" value="1"/>
</dbReference>
<keyword evidence="3 18" id="KW-0853">WD repeat</keyword>
<dbReference type="InterPro" id="IPR054532">
    <property type="entry name" value="TPL_SMU1_LisH-like"/>
</dbReference>
<comment type="subunit">
    <text evidence="16">Component of the spliceosome B complex. Interacts with IK.</text>
</comment>
<evidence type="ECO:0000256" key="17">
    <source>
        <dbReference type="ARBA" id="ARBA00059682"/>
    </source>
</evidence>
<dbReference type="Pfam" id="PF01092">
    <property type="entry name" value="Ribosomal_S6e"/>
    <property type="match status" value="1"/>
</dbReference>
<evidence type="ECO:0000256" key="5">
    <source>
        <dbReference type="ARBA" id="ARBA00022737"/>
    </source>
</evidence>
<feature type="compositionally biased region" description="Basic and acidic residues" evidence="19">
    <location>
        <begin position="278"/>
        <end position="287"/>
    </location>
</feature>
<dbReference type="SMART" id="SM01405">
    <property type="entry name" value="Ribosomal_S6e"/>
    <property type="match status" value="1"/>
</dbReference>
<evidence type="ECO:0000256" key="19">
    <source>
        <dbReference type="SAM" id="MobiDB-lite"/>
    </source>
</evidence>
<evidence type="ECO:0000256" key="11">
    <source>
        <dbReference type="ARBA" id="ARBA00026184"/>
    </source>
</evidence>
<evidence type="ECO:0000256" key="15">
    <source>
        <dbReference type="ARBA" id="ARBA00035403"/>
    </source>
</evidence>
<evidence type="ECO:0000256" key="12">
    <source>
        <dbReference type="ARBA" id="ARBA00031988"/>
    </source>
</evidence>
<feature type="repeat" description="WD" evidence="18">
    <location>
        <begin position="781"/>
        <end position="814"/>
    </location>
</feature>
<protein>
    <recommendedName>
        <fullName evidence="14">Small ribosomal subunit protein eS6</fullName>
    </recommendedName>
    <alternativeName>
        <fullName evidence="15">40S ribosomal protein S6</fullName>
    </alternativeName>
    <alternativeName>
        <fullName evidence="12">Smu-1 suppressor of mec-8 and unc-52 protein homolog</fullName>
    </alternativeName>
    <alternativeName>
        <fullName evidence="11">WD40 repeat-containing protein SMU1</fullName>
    </alternativeName>
</protein>
<dbReference type="PANTHER" id="PTHR22848">
    <property type="entry name" value="WD40 REPEAT PROTEIN"/>
    <property type="match status" value="1"/>
</dbReference>
<accession>A0A8C5BK57</accession>
<dbReference type="PROSITE" id="PS50896">
    <property type="entry name" value="LISH"/>
    <property type="match status" value="1"/>
</dbReference>
<feature type="domain" description="CTLH" evidence="20">
    <location>
        <begin position="338"/>
        <end position="390"/>
    </location>
</feature>
<evidence type="ECO:0000256" key="8">
    <source>
        <dbReference type="ARBA" id="ARBA00023242"/>
    </source>
</evidence>
<evidence type="ECO:0000313" key="21">
    <source>
        <dbReference type="Ensembl" id="ENSGMOP00000047416.1"/>
    </source>
</evidence>
<sequence length="814" mass="91811">MHRQQRTQHNMSIWPDAQVIFHAQINKRQTGEDGLTGREGDLSQLCLRWHGAKRHKQVSALNISFPATGCQKLIEVDDERKLRTFYEKRMATEVPADPLGDEWKGYMVRISGGNDKQGFPMKQGVLTHGRVRLLLSKGHSCYRPRRTGERKRKSVRGCIVDANLSVLNLVIIKKGEKEIPGLTDSTVPRRLGPKRASKIRKLFNLSKEDDVRQYVVRRPVTKEGKKPRSKAPKIQRLVTPRVLQHKRRRIALKRQRTLKNKEEASEYAKLLAKRMKEAKDKRQEQIAKRRRLSSLRASTSKSESSQNVIRLIMQYLKENRLYRTLSALQEETTVYLNTVESIDSFVLDVTRGHWDAVLLAIQSLKLPQDTLVDLYEQVVLELIEMREVGAARSLMKQTEPMLLLKRSQPGRFRHLEGLLTRAFFDPREAYPGGSGKDKRRRAIARSLVREVSVVPPSRLMGLLEQVGSLKRQHQLALLAPGVPDGSSTPFPGSGAENGPEEEESCPSRLYGHIKFGQQAHVNCACFSPDGRYLITGSVDGFIEVWNFRTRKISRDLKYQALESFMMMDAAVLCLGFCADADLLATGAQNGNIKVWKLHSGLCLRRFERAHSKGVTSLSFSKDSSLILSSSLDCSIRIHEMRSGRTLRRLCGHASFVNDVSFTEDGRHILSASSDATVKIWNTKTSECLHTLTALSGPDTPVYNVLPLPRHPELFVACTHSSTLLVLNLQGQTVRTLSSGRTQGGEFVCCAVSPRGGWVYCVGEDRVLCCFRLATGRLEKTLTVHEKDVIGIVHHPHQNLIATYSEDGQLRLWTP</sequence>
<dbReference type="Gene3D" id="2.130.10.10">
    <property type="entry name" value="YVTN repeat-like/Quinoprotein amine dehydrogenase"/>
    <property type="match status" value="2"/>
</dbReference>
<dbReference type="Gene3D" id="1.20.5.2650">
    <property type="match status" value="1"/>
</dbReference>
<dbReference type="Proteomes" id="UP000694546">
    <property type="component" value="Chromosome 3"/>
</dbReference>
<proteinExistence type="inferred from homology"/>
<evidence type="ECO:0000256" key="3">
    <source>
        <dbReference type="ARBA" id="ARBA00022574"/>
    </source>
</evidence>
<feature type="repeat" description="WD" evidence="18">
    <location>
        <begin position="607"/>
        <end position="648"/>
    </location>
</feature>
<dbReference type="InterPro" id="IPR019775">
    <property type="entry name" value="WD40_repeat_CS"/>
</dbReference>
<evidence type="ECO:0000256" key="7">
    <source>
        <dbReference type="ARBA" id="ARBA00023187"/>
    </source>
</evidence>
<dbReference type="Pfam" id="PF17814">
    <property type="entry name" value="LisH_TPL"/>
    <property type="match status" value="1"/>
</dbReference>
<dbReference type="GO" id="GO:0006412">
    <property type="term" value="P:translation"/>
    <property type="evidence" value="ECO:0007669"/>
    <property type="project" value="InterPro"/>
</dbReference>
<dbReference type="FunFam" id="1.20.5.2650:FF:000001">
    <property type="entry name" value="40S ribosomal protein S6"/>
    <property type="match status" value="1"/>
</dbReference>
<evidence type="ECO:0000256" key="6">
    <source>
        <dbReference type="ARBA" id="ARBA00022980"/>
    </source>
</evidence>
<dbReference type="InterPro" id="IPR001680">
    <property type="entry name" value="WD40_rpt"/>
</dbReference>
<keyword evidence="5" id="KW-0677">Repeat</keyword>
<evidence type="ECO:0000256" key="16">
    <source>
        <dbReference type="ARBA" id="ARBA00046364"/>
    </source>
</evidence>
<evidence type="ECO:0000256" key="2">
    <source>
        <dbReference type="ARBA" id="ARBA00009312"/>
    </source>
</evidence>
<dbReference type="GO" id="GO:0005840">
    <property type="term" value="C:ribosome"/>
    <property type="evidence" value="ECO:0007669"/>
    <property type="project" value="UniProtKB-KW"/>
</dbReference>
<gene>
    <name evidence="21" type="primary">SMU1</name>
</gene>
<dbReference type="PROSITE" id="PS00678">
    <property type="entry name" value="WD_REPEATS_1"/>
    <property type="match status" value="2"/>
</dbReference>
<comment type="similarity">
    <text evidence="2">Belongs to the eukaryotic ribosomal protein eS6 family.</text>
</comment>
<evidence type="ECO:0000256" key="10">
    <source>
        <dbReference type="ARBA" id="ARBA00025801"/>
    </source>
</evidence>
<dbReference type="InterPro" id="IPR015943">
    <property type="entry name" value="WD40/YVTN_repeat-like_dom_sf"/>
</dbReference>
<feature type="repeat" description="WD" evidence="18">
    <location>
        <begin position="649"/>
        <end position="690"/>
    </location>
</feature>
<name>A0A8C5BK57_GADMO</name>
<dbReference type="InterPro" id="IPR006595">
    <property type="entry name" value="CTLH_C"/>
</dbReference>
<dbReference type="GO" id="GO:1990904">
    <property type="term" value="C:ribonucleoprotein complex"/>
    <property type="evidence" value="ECO:0007669"/>
    <property type="project" value="UniProtKB-KW"/>
</dbReference>
<evidence type="ECO:0000256" key="4">
    <source>
        <dbReference type="ARBA" id="ARBA00022664"/>
    </source>
</evidence>
<dbReference type="PROSITE" id="PS50082">
    <property type="entry name" value="WD_REPEATS_2"/>
    <property type="match status" value="5"/>
</dbReference>
<organism evidence="21 22">
    <name type="scientific">Gadus morhua</name>
    <name type="common">Atlantic cod</name>
    <dbReference type="NCBI Taxonomy" id="8049"/>
    <lineage>
        <taxon>Eukaryota</taxon>
        <taxon>Metazoa</taxon>
        <taxon>Chordata</taxon>
        <taxon>Craniata</taxon>
        <taxon>Vertebrata</taxon>
        <taxon>Euteleostomi</taxon>
        <taxon>Actinopterygii</taxon>
        <taxon>Neopterygii</taxon>
        <taxon>Teleostei</taxon>
        <taxon>Neoteleostei</taxon>
        <taxon>Acanthomorphata</taxon>
        <taxon>Zeiogadaria</taxon>
        <taxon>Gadariae</taxon>
        <taxon>Gadiformes</taxon>
        <taxon>Gadoidei</taxon>
        <taxon>Gadidae</taxon>
        <taxon>Gadus</taxon>
    </lineage>
</organism>
<keyword evidence="6" id="KW-0689">Ribosomal protein</keyword>
<feature type="repeat" description="WD" evidence="18">
    <location>
        <begin position="564"/>
        <end position="605"/>
    </location>
</feature>
<dbReference type="PROSITE" id="PS50294">
    <property type="entry name" value="WD_REPEATS_REGION"/>
    <property type="match status" value="4"/>
</dbReference>
<keyword evidence="7" id="KW-0508">mRNA splicing</keyword>
<dbReference type="GO" id="GO:0003735">
    <property type="term" value="F:structural constituent of ribosome"/>
    <property type="evidence" value="ECO:0007669"/>
    <property type="project" value="InterPro"/>
</dbReference>
<comment type="subunit">
    <text evidence="13">Component of the small ribosomal subunit.</text>
</comment>
<dbReference type="InterPro" id="IPR018282">
    <property type="entry name" value="Ribosomal_eS6_CS"/>
</dbReference>
<keyword evidence="4" id="KW-0507">mRNA processing</keyword>
<evidence type="ECO:0000256" key="13">
    <source>
        <dbReference type="ARBA" id="ARBA00035021"/>
    </source>
</evidence>
<comment type="function">
    <text evidence="17">Component of the 40S small ribosomal subunit. Plays an important role in controlling cell growth and proliferation through the selective translation of particular classes of mRNA.</text>
</comment>
<evidence type="ECO:0000259" key="20">
    <source>
        <dbReference type="PROSITE" id="PS50897"/>
    </source>
</evidence>
<dbReference type="PROSITE" id="PS00578">
    <property type="entry name" value="RIBOSOMAL_S6E"/>
    <property type="match status" value="1"/>
</dbReference>
<keyword evidence="9" id="KW-0687">Ribonucleoprotein</keyword>
<dbReference type="Pfam" id="PF00400">
    <property type="entry name" value="WD40"/>
    <property type="match status" value="5"/>
</dbReference>
<keyword evidence="22" id="KW-1185">Reference proteome</keyword>
<reference evidence="21" key="2">
    <citation type="submission" date="2025-09" db="UniProtKB">
        <authorList>
            <consortium name="Ensembl"/>
        </authorList>
    </citation>
    <scope>IDENTIFICATION</scope>
</reference>
<dbReference type="PROSITE" id="PS50897">
    <property type="entry name" value="CTLH"/>
    <property type="match status" value="1"/>
</dbReference>
<dbReference type="InterPro" id="IPR036322">
    <property type="entry name" value="WD40_repeat_dom_sf"/>
</dbReference>
<evidence type="ECO:0000256" key="1">
    <source>
        <dbReference type="ARBA" id="ARBA00004324"/>
    </source>
</evidence>
<comment type="subcellular location">
    <subcellularLocation>
        <location evidence="1">Nucleus speckle</location>
    </subcellularLocation>
</comment>
<reference evidence="21" key="1">
    <citation type="submission" date="2025-08" db="UniProtKB">
        <authorList>
            <consortium name="Ensembl"/>
        </authorList>
    </citation>
    <scope>IDENTIFICATION</scope>
</reference>
<dbReference type="InterPro" id="IPR001377">
    <property type="entry name" value="Ribosomal_eS6"/>
</dbReference>
<comment type="similarity">
    <text evidence="10">Belongs to the WD repeat SMU1 family.</text>
</comment>
<dbReference type="Ensembl" id="ENSGMOT00000026209.1">
    <property type="protein sequence ID" value="ENSGMOP00000047416.1"/>
    <property type="gene ID" value="ENSGMOG00000012501.2"/>
</dbReference>
<dbReference type="SUPFAM" id="SSF50978">
    <property type="entry name" value="WD40 repeat-like"/>
    <property type="match status" value="1"/>
</dbReference>
<evidence type="ECO:0000256" key="9">
    <source>
        <dbReference type="ARBA" id="ARBA00023274"/>
    </source>
</evidence>
<dbReference type="InterPro" id="IPR045184">
    <property type="entry name" value="SMU1"/>
</dbReference>
<dbReference type="InterPro" id="IPR006594">
    <property type="entry name" value="LisH"/>
</dbReference>
<evidence type="ECO:0000256" key="14">
    <source>
        <dbReference type="ARBA" id="ARBA00035278"/>
    </source>
</evidence>
<dbReference type="SMART" id="SM00320">
    <property type="entry name" value="WD40"/>
    <property type="match status" value="7"/>
</dbReference>
<feature type="region of interest" description="Disordered" evidence="19">
    <location>
        <begin position="278"/>
        <end position="299"/>
    </location>
</feature>
<dbReference type="GO" id="GO:0000398">
    <property type="term" value="P:mRNA splicing, via spliceosome"/>
    <property type="evidence" value="ECO:0007669"/>
    <property type="project" value="InterPro"/>
</dbReference>
<feature type="region of interest" description="Disordered" evidence="19">
    <location>
        <begin position="481"/>
        <end position="504"/>
    </location>
</feature>
<dbReference type="GeneTree" id="ENSGT00940000155007"/>
<dbReference type="SMART" id="SM00667">
    <property type="entry name" value="LisH"/>
    <property type="match status" value="1"/>
</dbReference>